<gene>
    <name evidence="3" type="ORF">TorRG33x02_052750</name>
</gene>
<dbReference type="Proteomes" id="UP000237000">
    <property type="component" value="Unassembled WGS sequence"/>
</dbReference>
<comment type="caution">
    <text evidence="3">The sequence shown here is derived from an EMBL/GenBank/DDBJ whole genome shotgun (WGS) entry which is preliminary data.</text>
</comment>
<comment type="similarity">
    <text evidence="1">Belongs to the multi antimicrobial extrusion (MATE) (TC 2.A.66.1) family.</text>
</comment>
<reference evidence="4" key="1">
    <citation type="submission" date="2016-06" db="EMBL/GenBank/DDBJ databases">
        <title>Parallel loss of symbiosis genes in relatives of nitrogen-fixing non-legume Parasponia.</title>
        <authorList>
            <person name="Van Velzen R."/>
            <person name="Holmer R."/>
            <person name="Bu F."/>
            <person name="Rutten L."/>
            <person name="Van Zeijl A."/>
            <person name="Liu W."/>
            <person name="Santuari L."/>
            <person name="Cao Q."/>
            <person name="Sharma T."/>
            <person name="Shen D."/>
            <person name="Roswanjaya Y."/>
            <person name="Wardhani T."/>
            <person name="Kalhor M.S."/>
            <person name="Jansen J."/>
            <person name="Van den Hoogen J."/>
            <person name="Gungor B."/>
            <person name="Hartog M."/>
            <person name="Hontelez J."/>
            <person name="Verver J."/>
            <person name="Yang W.-C."/>
            <person name="Schijlen E."/>
            <person name="Repin R."/>
            <person name="Schilthuizen M."/>
            <person name="Schranz E."/>
            <person name="Heidstra R."/>
            <person name="Miyata K."/>
            <person name="Fedorova E."/>
            <person name="Kohlen W."/>
            <person name="Bisseling T."/>
            <person name="Smit S."/>
            <person name="Geurts R."/>
        </authorList>
    </citation>
    <scope>NUCLEOTIDE SEQUENCE [LARGE SCALE GENOMIC DNA]</scope>
    <source>
        <strain evidence="4">cv. RG33-2</strain>
    </source>
</reference>
<keyword evidence="2" id="KW-0472">Membrane</keyword>
<dbReference type="EMBL" id="JXTC01000021">
    <property type="protein sequence ID" value="PON99038.1"/>
    <property type="molecule type" value="Genomic_DNA"/>
</dbReference>
<keyword evidence="4" id="KW-1185">Reference proteome</keyword>
<sequence>MKYMSWLCRDGENSVNARGGSISVLTRERCSGDLEVMNILDWTIMVSVGVNAAISVRVSNELGAAHPRTAKFSVVVAVVTSFITGLLLGLVLIVARNQYPSIFSIDDEVRALVKQLTPLLAISIVVNNIQPTLSGVAIGAGWQAAVAYVNIACYYLFGIPLGLILGYKLNMGITGIWNGMLAGTVLQTCVLFWMVYKTNWHKEASLAGDRIKAWGGHVENDAEK</sequence>
<proteinExistence type="inferred from homology"/>
<evidence type="ECO:0000256" key="2">
    <source>
        <dbReference type="SAM" id="Phobius"/>
    </source>
</evidence>
<dbReference type="OrthoDB" id="2126698at2759"/>
<dbReference type="InterPro" id="IPR002528">
    <property type="entry name" value="MATE_fam"/>
</dbReference>
<dbReference type="AlphaFoldDB" id="A0A2P5FML4"/>
<evidence type="ECO:0000313" key="4">
    <source>
        <dbReference type="Proteomes" id="UP000237000"/>
    </source>
</evidence>
<keyword evidence="2" id="KW-1133">Transmembrane helix</keyword>
<dbReference type="STRING" id="63057.A0A2P5FML4"/>
<accession>A0A2P5FML4</accession>
<keyword evidence="2" id="KW-0812">Transmembrane</keyword>
<feature type="transmembrane region" description="Helical" evidence="2">
    <location>
        <begin position="74"/>
        <end position="95"/>
    </location>
</feature>
<evidence type="ECO:0000256" key="1">
    <source>
        <dbReference type="ARBA" id="ARBA00010199"/>
    </source>
</evidence>
<evidence type="ECO:0000313" key="3">
    <source>
        <dbReference type="EMBL" id="PON99038.1"/>
    </source>
</evidence>
<feature type="transmembrane region" description="Helical" evidence="2">
    <location>
        <begin position="177"/>
        <end position="196"/>
    </location>
</feature>
<feature type="transmembrane region" description="Helical" evidence="2">
    <location>
        <begin position="145"/>
        <end position="165"/>
    </location>
</feature>
<dbReference type="PANTHER" id="PTHR11206">
    <property type="entry name" value="MULTIDRUG RESISTANCE PROTEIN"/>
    <property type="match status" value="1"/>
</dbReference>
<dbReference type="Pfam" id="PF01554">
    <property type="entry name" value="MatE"/>
    <property type="match status" value="1"/>
</dbReference>
<dbReference type="GO" id="GO:0015297">
    <property type="term" value="F:antiporter activity"/>
    <property type="evidence" value="ECO:0007669"/>
    <property type="project" value="InterPro"/>
</dbReference>
<dbReference type="InParanoid" id="A0A2P5FML4"/>
<organism evidence="3 4">
    <name type="scientific">Trema orientale</name>
    <name type="common">Charcoal tree</name>
    <name type="synonym">Celtis orientalis</name>
    <dbReference type="NCBI Taxonomy" id="63057"/>
    <lineage>
        <taxon>Eukaryota</taxon>
        <taxon>Viridiplantae</taxon>
        <taxon>Streptophyta</taxon>
        <taxon>Embryophyta</taxon>
        <taxon>Tracheophyta</taxon>
        <taxon>Spermatophyta</taxon>
        <taxon>Magnoliopsida</taxon>
        <taxon>eudicotyledons</taxon>
        <taxon>Gunneridae</taxon>
        <taxon>Pentapetalae</taxon>
        <taxon>rosids</taxon>
        <taxon>fabids</taxon>
        <taxon>Rosales</taxon>
        <taxon>Cannabaceae</taxon>
        <taxon>Trema</taxon>
    </lineage>
</organism>
<dbReference type="GO" id="GO:0016020">
    <property type="term" value="C:membrane"/>
    <property type="evidence" value="ECO:0007669"/>
    <property type="project" value="InterPro"/>
</dbReference>
<name>A0A2P5FML4_TREOI</name>
<protein>
    <submittedName>
        <fullName evidence="3">Multi antimicrobial extrusion protein</fullName>
    </submittedName>
</protein>
<dbReference type="GO" id="GO:0042910">
    <property type="term" value="F:xenobiotic transmembrane transporter activity"/>
    <property type="evidence" value="ECO:0007669"/>
    <property type="project" value="InterPro"/>
</dbReference>